<proteinExistence type="inferred from homology"/>
<comment type="function">
    <text evidence="9">Pyrophosphatase that hydrolyzes the non-canonical purine nucleotides inosine triphosphate (ITP), deoxyinosine triphosphate (dITP) as well as 2'-deoxy-N-6-hydroxylaminopurine triphosphate (dHAPTP) and xanthosine 5'-triphosphate (XTP) to their respective monophosphate derivatives. The enzyme does not distinguish between the deoxy- and ribose forms. Probably excludes non-canonical purines from RNA and DNA precursor pools, thus preventing their incorporation into RNA and DNA and avoiding chromosomal lesions.</text>
</comment>
<protein>
    <recommendedName>
        <fullName evidence="13">Inosine triphosphate pyrophosphatase</fullName>
        <shortName evidence="13">ITPase</shortName>
        <shortName evidence="13">Inosine triphosphatase</shortName>
        <ecNumber evidence="13">3.6.1.66</ecNumber>
    </recommendedName>
    <alternativeName>
        <fullName evidence="13">Non-canonical purine NTP pyrophosphatase</fullName>
    </alternativeName>
    <alternativeName>
        <fullName evidence="13">Non-standard purine NTP pyrophosphatase</fullName>
    </alternativeName>
    <alternativeName>
        <fullName evidence="13">Nucleoside-triphosphate diphosphatase</fullName>
    </alternativeName>
    <alternativeName>
        <fullName evidence="13">Nucleoside-triphosphate pyrophosphatase</fullName>
        <shortName evidence="13">NTPase</shortName>
    </alternativeName>
    <alternativeName>
        <fullName evidence="13">XTP/dITP diphosphatase</fullName>
    </alternativeName>
</protein>
<dbReference type="HAMAP" id="MF_03148">
    <property type="entry name" value="HAM1_NTPase"/>
    <property type="match status" value="1"/>
</dbReference>
<evidence type="ECO:0000256" key="2">
    <source>
        <dbReference type="ARBA" id="ARBA00008023"/>
    </source>
</evidence>
<comment type="catalytic activity">
    <reaction evidence="10">
        <text>ITP + H2O = IMP + diphosphate + H(+)</text>
        <dbReference type="Rhea" id="RHEA:29399"/>
        <dbReference type="ChEBI" id="CHEBI:15377"/>
        <dbReference type="ChEBI" id="CHEBI:15378"/>
        <dbReference type="ChEBI" id="CHEBI:33019"/>
        <dbReference type="ChEBI" id="CHEBI:58053"/>
        <dbReference type="ChEBI" id="CHEBI:61402"/>
        <dbReference type="EC" id="3.6.1.66"/>
    </reaction>
    <physiologicalReaction direction="left-to-right" evidence="10">
        <dbReference type="Rhea" id="RHEA:29400"/>
    </physiologicalReaction>
</comment>
<dbReference type="GO" id="GO:0036222">
    <property type="term" value="F:XTP diphosphatase activity"/>
    <property type="evidence" value="ECO:0007669"/>
    <property type="project" value="UniProtKB-UniRule"/>
</dbReference>
<dbReference type="InterPro" id="IPR029001">
    <property type="entry name" value="ITPase-like_fam"/>
</dbReference>
<organism evidence="14 15">
    <name type="scientific">Chlorella vulgaris</name>
    <name type="common">Green alga</name>
    <dbReference type="NCBI Taxonomy" id="3077"/>
    <lineage>
        <taxon>Eukaryota</taxon>
        <taxon>Viridiplantae</taxon>
        <taxon>Chlorophyta</taxon>
        <taxon>core chlorophytes</taxon>
        <taxon>Trebouxiophyceae</taxon>
        <taxon>Chlorellales</taxon>
        <taxon>Chlorellaceae</taxon>
        <taxon>Chlorella clade</taxon>
        <taxon>Chlorella</taxon>
    </lineage>
</organism>
<dbReference type="FunFam" id="3.90.950.10:FF:000003">
    <property type="entry name" value="Inosine triphosphate pyrophosphatase"/>
    <property type="match status" value="1"/>
</dbReference>
<comment type="caution">
    <text evidence="14">The sequence shown here is derived from an EMBL/GenBank/DDBJ whole genome shotgun (WGS) entry which is preliminary data.</text>
</comment>
<evidence type="ECO:0000313" key="15">
    <source>
        <dbReference type="Proteomes" id="UP001055712"/>
    </source>
</evidence>
<keyword evidence="15" id="KW-1185">Reference proteome</keyword>
<accession>A0A9D4TKP5</accession>
<feature type="binding site" evidence="13">
    <location>
        <begin position="147"/>
        <end position="150"/>
    </location>
    <ligand>
        <name>ITP</name>
        <dbReference type="ChEBI" id="CHEBI:61402"/>
    </ligand>
</feature>
<keyword evidence="7 13" id="KW-0460">Magnesium</keyword>
<evidence type="ECO:0000256" key="9">
    <source>
        <dbReference type="ARBA" id="ARBA00054940"/>
    </source>
</evidence>
<comment type="catalytic activity">
    <reaction evidence="12">
        <text>N(6)-hydroxy-dATP + H2O = N(6)-hydroxy-dAMP + diphosphate + H(+)</text>
        <dbReference type="Rhea" id="RHEA:83971"/>
        <dbReference type="ChEBI" id="CHEBI:15377"/>
        <dbReference type="ChEBI" id="CHEBI:15378"/>
        <dbReference type="ChEBI" id="CHEBI:33019"/>
        <dbReference type="ChEBI" id="CHEBI:233529"/>
        <dbReference type="ChEBI" id="CHEBI:233530"/>
    </reaction>
    <physiologicalReaction direction="left-to-right" evidence="12">
        <dbReference type="Rhea" id="RHEA:83972"/>
    </physiologicalReaction>
</comment>
<reference evidence="14" key="2">
    <citation type="submission" date="2020-11" db="EMBL/GenBank/DDBJ databases">
        <authorList>
            <person name="Cecchin M."/>
            <person name="Marcolungo L."/>
            <person name="Rossato M."/>
            <person name="Girolomoni L."/>
            <person name="Cosentino E."/>
            <person name="Cuine S."/>
            <person name="Li-Beisson Y."/>
            <person name="Delledonne M."/>
            <person name="Ballottari M."/>
        </authorList>
    </citation>
    <scope>NUCLEOTIDE SEQUENCE</scope>
    <source>
        <strain evidence="14">211/11P</strain>
        <tissue evidence="14">Whole cell</tissue>
    </source>
</reference>
<evidence type="ECO:0000313" key="14">
    <source>
        <dbReference type="EMBL" id="KAI3428210.1"/>
    </source>
</evidence>
<dbReference type="GO" id="GO:0009204">
    <property type="term" value="P:deoxyribonucleoside triphosphate catabolic process"/>
    <property type="evidence" value="ECO:0007669"/>
    <property type="project" value="UniProtKB-UniRule"/>
</dbReference>
<feature type="binding site" evidence="13">
    <location>
        <begin position="175"/>
        <end position="176"/>
    </location>
    <ligand>
        <name>ITP</name>
        <dbReference type="ChEBI" id="CHEBI:61402"/>
    </ligand>
</feature>
<comment type="function">
    <text evidence="13">Pyrophosphatase that hydrolyzes non-canonical purine nucleotides such as inosine triphosphate (ITP), deoxyinosine triphosphate (dITP) or xanthosine 5'-triphosphate (XTP) to their respective monophosphate derivatives. The enzyme does not distinguish between the deoxy- and ribose forms. Probably excludes non-canonical purines from RNA and DNA precursor pools, thus preventing their incorporation into RNA and DNA and avoiding chromosomal lesions.</text>
</comment>
<feature type="binding site" evidence="13">
    <location>
        <begin position="12"/>
        <end position="17"/>
    </location>
    <ligand>
        <name>ITP</name>
        <dbReference type="ChEBI" id="CHEBI:61402"/>
    </ligand>
</feature>
<name>A0A9D4TKP5_CHLVU</name>
<dbReference type="GO" id="GO:0005737">
    <property type="term" value="C:cytoplasm"/>
    <property type="evidence" value="ECO:0007669"/>
    <property type="project" value="UniProtKB-SubCell"/>
</dbReference>
<evidence type="ECO:0000256" key="11">
    <source>
        <dbReference type="ARBA" id="ARBA00093255"/>
    </source>
</evidence>
<feature type="binding site" evidence="13">
    <location>
        <position position="43"/>
    </location>
    <ligand>
        <name>Mg(2+)</name>
        <dbReference type="ChEBI" id="CHEBI:18420"/>
    </ligand>
</feature>
<dbReference type="Pfam" id="PF01725">
    <property type="entry name" value="Ham1p_like"/>
    <property type="match status" value="1"/>
</dbReference>
<keyword evidence="6 13" id="KW-0378">Hydrolase</keyword>
<evidence type="ECO:0000256" key="12">
    <source>
        <dbReference type="ARBA" id="ARBA00093271"/>
    </source>
</evidence>
<comment type="subunit">
    <text evidence="13">Homodimer.</text>
</comment>
<comment type="catalytic activity">
    <reaction evidence="13">
        <text>XTP + H2O = XMP + diphosphate + H(+)</text>
        <dbReference type="Rhea" id="RHEA:28610"/>
        <dbReference type="ChEBI" id="CHEBI:15377"/>
        <dbReference type="ChEBI" id="CHEBI:15378"/>
        <dbReference type="ChEBI" id="CHEBI:33019"/>
        <dbReference type="ChEBI" id="CHEBI:57464"/>
        <dbReference type="ChEBI" id="CHEBI:61314"/>
        <dbReference type="EC" id="3.6.1.66"/>
    </reaction>
</comment>
<keyword evidence="8 13" id="KW-0546">Nucleotide metabolism</keyword>
<evidence type="ECO:0000256" key="6">
    <source>
        <dbReference type="ARBA" id="ARBA00022801"/>
    </source>
</evidence>
<dbReference type="GO" id="GO:0046872">
    <property type="term" value="F:metal ion binding"/>
    <property type="evidence" value="ECO:0007669"/>
    <property type="project" value="UniProtKB-KW"/>
</dbReference>
<keyword evidence="5 13" id="KW-0547">Nucleotide-binding</keyword>
<evidence type="ECO:0000256" key="4">
    <source>
        <dbReference type="ARBA" id="ARBA00022723"/>
    </source>
</evidence>
<evidence type="ECO:0000256" key="8">
    <source>
        <dbReference type="ARBA" id="ARBA00023080"/>
    </source>
</evidence>
<reference evidence="14" key="1">
    <citation type="journal article" date="2019" name="Plant J.">
        <title>Chlorella vulgaris genome assembly and annotation reveals the molecular basis for metabolic acclimation to high light conditions.</title>
        <authorList>
            <person name="Cecchin M."/>
            <person name="Marcolungo L."/>
            <person name="Rossato M."/>
            <person name="Girolomoni L."/>
            <person name="Cosentino E."/>
            <person name="Cuine S."/>
            <person name="Li-Beisson Y."/>
            <person name="Delledonne M."/>
            <person name="Ballottari M."/>
        </authorList>
    </citation>
    <scope>NUCLEOTIDE SEQUENCE</scope>
    <source>
        <strain evidence="14">211/11P</strain>
    </source>
</reference>
<evidence type="ECO:0000256" key="7">
    <source>
        <dbReference type="ARBA" id="ARBA00022842"/>
    </source>
</evidence>
<comment type="similarity">
    <text evidence="2 13">Belongs to the HAM1 NTPase family.</text>
</comment>
<evidence type="ECO:0000256" key="3">
    <source>
        <dbReference type="ARBA" id="ARBA00022490"/>
    </source>
</evidence>
<dbReference type="InterPro" id="IPR002637">
    <property type="entry name" value="RdgB/HAM1"/>
</dbReference>
<evidence type="ECO:0000256" key="1">
    <source>
        <dbReference type="ARBA" id="ARBA00004496"/>
    </source>
</evidence>
<comment type="catalytic activity">
    <reaction evidence="11">
        <text>dITP + H2O = dIMP + diphosphate + H(+)</text>
        <dbReference type="Rhea" id="RHEA:28342"/>
        <dbReference type="ChEBI" id="CHEBI:15377"/>
        <dbReference type="ChEBI" id="CHEBI:15378"/>
        <dbReference type="ChEBI" id="CHEBI:33019"/>
        <dbReference type="ChEBI" id="CHEBI:61194"/>
        <dbReference type="ChEBI" id="CHEBI:61382"/>
        <dbReference type="EC" id="3.6.1.66"/>
    </reaction>
    <physiologicalReaction direction="left-to-right" evidence="11">
        <dbReference type="Rhea" id="RHEA:28343"/>
    </physiologicalReaction>
</comment>
<dbReference type="GO" id="GO:0036220">
    <property type="term" value="F:ITP diphosphatase activity"/>
    <property type="evidence" value="ECO:0007669"/>
    <property type="project" value="UniProtKB-UniRule"/>
</dbReference>
<feature type="binding site" evidence="13">
    <location>
        <position position="71"/>
    </location>
    <ligand>
        <name>Mg(2+)</name>
        <dbReference type="ChEBI" id="CHEBI:18420"/>
    </ligand>
</feature>
<feature type="binding site" evidence="13">
    <location>
        <position position="170"/>
    </location>
    <ligand>
        <name>ITP</name>
        <dbReference type="ChEBI" id="CHEBI:61402"/>
    </ligand>
</feature>
<dbReference type="GO" id="GO:0009117">
    <property type="term" value="P:nucleotide metabolic process"/>
    <property type="evidence" value="ECO:0007669"/>
    <property type="project" value="UniProtKB-KW"/>
</dbReference>
<dbReference type="Gene3D" id="3.90.950.10">
    <property type="match status" value="1"/>
</dbReference>
<comment type="subcellular location">
    <subcellularLocation>
        <location evidence="1 13">Cytoplasm</location>
    </subcellularLocation>
</comment>
<gene>
    <name evidence="14" type="ORF">D9Q98_006590</name>
</gene>
<dbReference type="SUPFAM" id="SSF52972">
    <property type="entry name" value="ITPase-like"/>
    <property type="match status" value="1"/>
</dbReference>
<feature type="binding site" evidence="13">
    <location>
        <position position="55"/>
    </location>
    <ligand>
        <name>ITP</name>
        <dbReference type="ChEBI" id="CHEBI:61402"/>
    </ligand>
</feature>
<evidence type="ECO:0000256" key="5">
    <source>
        <dbReference type="ARBA" id="ARBA00022741"/>
    </source>
</evidence>
<dbReference type="PANTHER" id="PTHR11067">
    <property type="entry name" value="INOSINE TRIPHOSPHATE PYROPHOSPHATASE/HAM1 PROTEIN"/>
    <property type="match status" value="1"/>
</dbReference>
<dbReference type="PANTHER" id="PTHR11067:SF9">
    <property type="entry name" value="INOSINE TRIPHOSPHATE PYROPHOSPHATASE"/>
    <property type="match status" value="1"/>
</dbReference>
<dbReference type="InterPro" id="IPR027502">
    <property type="entry name" value="ITPase"/>
</dbReference>
<evidence type="ECO:0000256" key="13">
    <source>
        <dbReference type="HAMAP-Rule" id="MF_03148"/>
    </source>
</evidence>
<dbReference type="Proteomes" id="UP001055712">
    <property type="component" value="Unassembled WGS sequence"/>
</dbReference>
<dbReference type="AlphaFoldDB" id="A0A9D4TKP5"/>
<evidence type="ECO:0000256" key="10">
    <source>
        <dbReference type="ARBA" id="ARBA00093218"/>
    </source>
</evidence>
<comment type="caution">
    <text evidence="13">Lacks conserved residue(s) required for the propagation of feature annotation.</text>
</comment>
<dbReference type="GO" id="GO:0000166">
    <property type="term" value="F:nucleotide binding"/>
    <property type="evidence" value="ECO:0007669"/>
    <property type="project" value="UniProtKB-KW"/>
</dbReference>
<comment type="cofactor">
    <cofactor evidence="13">
        <name>Mg(2+)</name>
        <dbReference type="ChEBI" id="CHEBI:18420"/>
    </cofactor>
    <cofactor evidence="13">
        <name>Mn(2+)</name>
        <dbReference type="ChEBI" id="CHEBI:29035"/>
    </cofactor>
    <text evidence="13">Binds 1 divalent metal cation per subunit; can use either Mg(2+) or Mn(2+).</text>
</comment>
<dbReference type="CDD" id="cd00515">
    <property type="entry name" value="HAM1"/>
    <property type="match status" value="1"/>
</dbReference>
<dbReference type="EMBL" id="SIDB01000009">
    <property type="protein sequence ID" value="KAI3428210.1"/>
    <property type="molecule type" value="Genomic_DNA"/>
</dbReference>
<dbReference type="EC" id="3.6.1.66" evidence="13"/>
<keyword evidence="13" id="KW-0464">Manganese</keyword>
<dbReference type="GO" id="GO:0035870">
    <property type="term" value="F:dITP diphosphatase activity"/>
    <property type="evidence" value="ECO:0007669"/>
    <property type="project" value="UniProtKB-UniRule"/>
</dbReference>
<sequence length="200" mass="21268">MPGESGTIHFVTGNANKARELAEFFASNPVPFNITPTSLDLPEIQGDPEEIAMYKCSTAMEKLQAPVLVEDVCLGFNALHGLPGPYIKQFLQKLGHDGLNRMLQGFEDQGAVAMCTVAYCAGPGCTPVVVVGKTEGKIVPARGPSSFGWDPIFEPAGSALTYGEMTPAQKSPYSHRHKALKLLRDHLLAAAAAPEGQSST</sequence>
<dbReference type="OrthoDB" id="6288734at2759"/>
<keyword evidence="4 13" id="KW-0479">Metal-binding</keyword>
<keyword evidence="3 13" id="KW-0963">Cytoplasm</keyword>